<name>W2UYR3_9RICK</name>
<evidence type="ECO:0000313" key="2">
    <source>
        <dbReference type="Proteomes" id="UP000018951"/>
    </source>
</evidence>
<sequence length="45" mass="5274">MIEREKKKNPCKNQGKITEILFDQQCVSKKHNISLKNSSTQKKIE</sequence>
<evidence type="ECO:0000313" key="1">
    <source>
        <dbReference type="EMBL" id="ETO91015.1"/>
    </source>
</evidence>
<comment type="caution">
    <text evidence="1">The sequence shown here is derived from an EMBL/GenBank/DDBJ whole genome shotgun (WGS) entry which is preliminary data.</text>
</comment>
<dbReference type="EMBL" id="AXCJ01000009">
    <property type="protein sequence ID" value="ETO91015.1"/>
    <property type="molecule type" value="Genomic_DNA"/>
</dbReference>
<keyword evidence="2" id="KW-1185">Reference proteome</keyword>
<organism evidence="1 2">
    <name type="scientific">Candidatus Xenolissoclinum pacificiensis L6</name>
    <dbReference type="NCBI Taxonomy" id="1401685"/>
    <lineage>
        <taxon>Bacteria</taxon>
        <taxon>Pseudomonadati</taxon>
        <taxon>Pseudomonadota</taxon>
        <taxon>Alphaproteobacteria</taxon>
        <taxon>Rickettsiales</taxon>
        <taxon>Anaplasmataceae</taxon>
        <taxon>Candidatus Xenolissoclinum</taxon>
    </lineage>
</organism>
<accession>W2UYR3</accession>
<proteinExistence type="predicted"/>
<dbReference type="STRING" id="1401685.P857_90"/>
<gene>
    <name evidence="1" type="ORF">P857_90</name>
</gene>
<reference evidence="1 2" key="1">
    <citation type="journal article" date="2013" name="PLoS ONE">
        <title>Bacterial endosymbiosis in a chordate host: long-term co-evolution and conservation of secondary metabolism.</title>
        <authorList>
            <person name="Kwan J.C."/>
            <person name="Schmidt E.W."/>
        </authorList>
    </citation>
    <scope>NUCLEOTIDE SEQUENCE [LARGE SCALE GENOMIC DNA]</scope>
    <source>
        <strain evidence="2">L6</strain>
    </source>
</reference>
<dbReference type="Proteomes" id="UP000018951">
    <property type="component" value="Unassembled WGS sequence"/>
</dbReference>
<protein>
    <submittedName>
        <fullName evidence="1">Uncharacterized protein</fullName>
    </submittedName>
</protein>
<dbReference type="AlphaFoldDB" id="W2UYR3"/>